<evidence type="ECO:0000259" key="3">
    <source>
        <dbReference type="SMART" id="SM00822"/>
    </source>
</evidence>
<evidence type="ECO:0000313" key="4">
    <source>
        <dbReference type="EMBL" id="KXK63821.1"/>
    </source>
</evidence>
<dbReference type="SUPFAM" id="SSF51735">
    <property type="entry name" value="NAD(P)-binding Rossmann-fold domains"/>
    <property type="match status" value="1"/>
</dbReference>
<dbReference type="AlphaFoldDB" id="A0A136PZE4"/>
<dbReference type="GO" id="GO:0016491">
    <property type="term" value="F:oxidoreductase activity"/>
    <property type="evidence" value="ECO:0007669"/>
    <property type="project" value="UniProtKB-KW"/>
</dbReference>
<dbReference type="FunFam" id="3.40.50.720:FF:000084">
    <property type="entry name" value="Short-chain dehydrogenase reductase"/>
    <property type="match status" value="1"/>
</dbReference>
<protein>
    <submittedName>
        <fullName evidence="4">Short-chain dehydrogenase</fullName>
    </submittedName>
</protein>
<feature type="domain" description="Ketoreductase" evidence="3">
    <location>
        <begin position="8"/>
        <end position="191"/>
    </location>
</feature>
<dbReference type="EMBL" id="LRQV01000002">
    <property type="protein sequence ID" value="KXK63821.1"/>
    <property type="molecule type" value="Genomic_DNA"/>
</dbReference>
<comment type="caution">
    <text evidence="4">The sequence shown here is derived from an EMBL/GenBank/DDBJ whole genome shotgun (WGS) entry which is preliminary data.</text>
</comment>
<dbReference type="Proteomes" id="UP000070620">
    <property type="component" value="Unassembled WGS sequence"/>
</dbReference>
<dbReference type="Gene3D" id="3.40.50.720">
    <property type="entry name" value="NAD(P)-binding Rossmann-like Domain"/>
    <property type="match status" value="1"/>
</dbReference>
<comment type="similarity">
    <text evidence="1">Belongs to the short-chain dehydrogenases/reductases (SDR) family.</text>
</comment>
<keyword evidence="5" id="KW-1185">Reference proteome</keyword>
<proteinExistence type="inferred from homology"/>
<dbReference type="OrthoDB" id="286404at2"/>
<dbReference type="PANTHER" id="PTHR42879:SF2">
    <property type="entry name" value="3-OXOACYL-[ACYL-CARRIER-PROTEIN] REDUCTASE FABG"/>
    <property type="match status" value="1"/>
</dbReference>
<sequence>MTGLLAGKNVIVTGGSRGIGRGVVLGLARAGATVVTCYRTEGEHVETLRRELKDLGGDHRLVRADVTEVADVERLVAEARDTGRPLHGLVHNAGVISHVPFADLTPQEWHRVVDTSLTAAFLVLNKALPLMGEGSSVVAVGSRVATVGIPLRAHYTAAKAGLVGFMRSLTKELSPRGIRVNVVAPGMIETEEAEKLSPEQRQAYAQRYAQIIAMGRFGRPEDVADAVAFLLSDRAAYITGETLNVDGGI</sequence>
<reference evidence="4 5" key="1">
    <citation type="submission" date="2016-01" db="EMBL/GenBank/DDBJ databases">
        <title>Whole genome sequence and analysis of Micromonospora rosaria DSM 803, which can produce antibacterial substance rosamicin.</title>
        <authorList>
            <person name="Yang H."/>
            <person name="He X."/>
            <person name="Zhu D."/>
        </authorList>
    </citation>
    <scope>NUCLEOTIDE SEQUENCE [LARGE SCALE GENOMIC DNA]</scope>
    <source>
        <strain evidence="4 5">DSM 803</strain>
    </source>
</reference>
<gene>
    <name evidence="4" type="ORF">AWW66_01175</name>
</gene>
<evidence type="ECO:0000256" key="1">
    <source>
        <dbReference type="ARBA" id="ARBA00006484"/>
    </source>
</evidence>
<dbReference type="InterPro" id="IPR002347">
    <property type="entry name" value="SDR_fam"/>
</dbReference>
<dbReference type="PRINTS" id="PR00081">
    <property type="entry name" value="GDHRDH"/>
</dbReference>
<keyword evidence="2" id="KW-0560">Oxidoreductase</keyword>
<accession>A0A136PZE4</accession>
<dbReference type="InterPro" id="IPR050259">
    <property type="entry name" value="SDR"/>
</dbReference>
<dbReference type="PRINTS" id="PR00080">
    <property type="entry name" value="SDRFAMILY"/>
</dbReference>
<dbReference type="RefSeq" id="WP_067359407.1">
    <property type="nucleotide sequence ID" value="NZ_JBIUBN010000003.1"/>
</dbReference>
<evidence type="ECO:0000256" key="2">
    <source>
        <dbReference type="ARBA" id="ARBA00023002"/>
    </source>
</evidence>
<dbReference type="InterPro" id="IPR057326">
    <property type="entry name" value="KR_dom"/>
</dbReference>
<dbReference type="InterPro" id="IPR036291">
    <property type="entry name" value="NAD(P)-bd_dom_sf"/>
</dbReference>
<dbReference type="Pfam" id="PF13561">
    <property type="entry name" value="adh_short_C2"/>
    <property type="match status" value="1"/>
</dbReference>
<evidence type="ECO:0000313" key="5">
    <source>
        <dbReference type="Proteomes" id="UP000070620"/>
    </source>
</evidence>
<organism evidence="4 5">
    <name type="scientific">Micromonospora rosaria</name>
    <dbReference type="NCBI Taxonomy" id="47874"/>
    <lineage>
        <taxon>Bacteria</taxon>
        <taxon>Bacillati</taxon>
        <taxon>Actinomycetota</taxon>
        <taxon>Actinomycetes</taxon>
        <taxon>Micromonosporales</taxon>
        <taxon>Micromonosporaceae</taxon>
        <taxon>Micromonospora</taxon>
    </lineage>
</organism>
<dbReference type="PANTHER" id="PTHR42879">
    <property type="entry name" value="3-OXOACYL-(ACYL-CARRIER-PROTEIN) REDUCTASE"/>
    <property type="match status" value="1"/>
</dbReference>
<name>A0A136PZE4_9ACTN</name>
<dbReference type="SMART" id="SM00822">
    <property type="entry name" value="PKS_KR"/>
    <property type="match status" value="1"/>
</dbReference>